<reference evidence="1 2" key="1">
    <citation type="journal article" date="2018" name="Int. J. Syst. Evol. Microbiol.">
        <title>Bifidobacterium callitrichidarum sp. nov. from the faeces of the emperor tamarin (Saguinus imperator).</title>
        <authorList>
            <person name="Modesto M."/>
            <person name="Michelini S."/>
            <person name="Sansosti M.C."/>
            <person name="De Filippo C."/>
            <person name="Cavalieri D."/>
            <person name="Qvirist L."/>
            <person name="Andlid T."/>
            <person name="Spiezio C."/>
            <person name="Sandri C."/>
            <person name="Pascarelli S."/>
            <person name="Sgorbati B."/>
            <person name="Mattarelli P."/>
        </authorList>
    </citation>
    <scope>NUCLEOTIDE SEQUENCE [LARGE SCALE GENOMIC DNA]</scope>
    <source>
        <strain evidence="1 2">TRI 5</strain>
    </source>
</reference>
<dbReference type="Proteomes" id="UP000245876">
    <property type="component" value="Unassembled WGS sequence"/>
</dbReference>
<sequence>MTDGNPVIDERAGMVCGADLNDVGVHWLPTGNPNHAWVITAGGTRRIRLSRRELEDLHRILETLEAK</sequence>
<gene>
    <name evidence="1" type="ORF">DF196_06690</name>
</gene>
<proteinExistence type="predicted"/>
<dbReference type="AlphaFoldDB" id="A0A2U2N8W4"/>
<keyword evidence="2" id="KW-1185">Reference proteome</keyword>
<dbReference type="EMBL" id="QFFM01000012">
    <property type="protein sequence ID" value="PWG65615.1"/>
    <property type="molecule type" value="Genomic_DNA"/>
</dbReference>
<name>A0A2U2N8W4_9BIFI</name>
<protein>
    <submittedName>
        <fullName evidence="1">Uncharacterized protein</fullName>
    </submittedName>
</protein>
<accession>A0A2U2N8W4</accession>
<organism evidence="1 2">
    <name type="scientific">Bifidobacterium callitrichidarum</name>
    <dbReference type="NCBI Taxonomy" id="2052941"/>
    <lineage>
        <taxon>Bacteria</taxon>
        <taxon>Bacillati</taxon>
        <taxon>Actinomycetota</taxon>
        <taxon>Actinomycetes</taxon>
        <taxon>Bifidobacteriales</taxon>
        <taxon>Bifidobacteriaceae</taxon>
        <taxon>Bifidobacterium</taxon>
    </lineage>
</organism>
<dbReference type="RefSeq" id="WP_109057084.1">
    <property type="nucleotide sequence ID" value="NZ_QFFM01000012.1"/>
</dbReference>
<evidence type="ECO:0000313" key="2">
    <source>
        <dbReference type="Proteomes" id="UP000245876"/>
    </source>
</evidence>
<evidence type="ECO:0000313" key="1">
    <source>
        <dbReference type="EMBL" id="PWG65615.1"/>
    </source>
</evidence>
<comment type="caution">
    <text evidence="1">The sequence shown here is derived from an EMBL/GenBank/DDBJ whole genome shotgun (WGS) entry which is preliminary data.</text>
</comment>